<dbReference type="Gene3D" id="2.30.29.80">
    <property type="match status" value="1"/>
</dbReference>
<name>A0ABY4ECK7_9NEIS</name>
<dbReference type="PANTHER" id="PTHR40606">
    <property type="match status" value="1"/>
</dbReference>
<dbReference type="RefSeq" id="WP_058304727.1">
    <property type="nucleotide sequence ID" value="NZ_CABKVG010000004.1"/>
</dbReference>
<feature type="domain" description="DUF1508" evidence="1">
    <location>
        <begin position="12"/>
        <end position="56"/>
    </location>
</feature>
<dbReference type="SUPFAM" id="SSF160113">
    <property type="entry name" value="YegP-like"/>
    <property type="match status" value="2"/>
</dbReference>
<gene>
    <name evidence="2" type="ORF">LVJ82_09400</name>
</gene>
<dbReference type="EMBL" id="CP091511">
    <property type="protein sequence ID" value="UOO91152.1"/>
    <property type="molecule type" value="Genomic_DNA"/>
</dbReference>
<dbReference type="PANTHER" id="PTHR40606:SF1">
    <property type="entry name" value="UPF0339 PROTEIN YEGP"/>
    <property type="match status" value="1"/>
</dbReference>
<evidence type="ECO:0000313" key="3">
    <source>
        <dbReference type="Proteomes" id="UP000832011"/>
    </source>
</evidence>
<dbReference type="InterPro" id="IPR051141">
    <property type="entry name" value="UPF0339_domain"/>
</dbReference>
<feature type="domain" description="DUF1508" evidence="1">
    <location>
        <begin position="62"/>
        <end position="105"/>
    </location>
</feature>
<proteinExistence type="predicted"/>
<evidence type="ECO:0000259" key="1">
    <source>
        <dbReference type="Pfam" id="PF07411"/>
    </source>
</evidence>
<dbReference type="Proteomes" id="UP000832011">
    <property type="component" value="Chromosome"/>
</dbReference>
<dbReference type="Pfam" id="PF07411">
    <property type="entry name" value="DUF1508"/>
    <property type="match status" value="2"/>
</dbReference>
<keyword evidence="3" id="KW-1185">Reference proteome</keyword>
<evidence type="ECO:0000313" key="2">
    <source>
        <dbReference type="EMBL" id="UOO91152.1"/>
    </source>
</evidence>
<accession>A0ABY4ECK7</accession>
<protein>
    <submittedName>
        <fullName evidence="2">YegP family protein</fullName>
    </submittedName>
</protein>
<sequence length="107" mass="11366">MAVFKLNTTDGGQFNFSLKNDADKTLIKSEQYNTKAAAENGIESVQNNADNASRYDAKASDSGKFYFNLKAGNGQIIGTSPMYADAAARDAAIAETQKVAKTASTES</sequence>
<dbReference type="InterPro" id="IPR036913">
    <property type="entry name" value="YegP-like_sf"/>
</dbReference>
<dbReference type="InterPro" id="IPR010879">
    <property type="entry name" value="DUF1508"/>
</dbReference>
<organism evidence="2 3">
    <name type="scientific">Vitreoscilla massiliensis</name>
    <dbReference type="NCBI Taxonomy" id="1689272"/>
    <lineage>
        <taxon>Bacteria</taxon>
        <taxon>Pseudomonadati</taxon>
        <taxon>Pseudomonadota</taxon>
        <taxon>Betaproteobacteria</taxon>
        <taxon>Neisseriales</taxon>
        <taxon>Neisseriaceae</taxon>
        <taxon>Vitreoscilla</taxon>
    </lineage>
</organism>
<reference evidence="2 3" key="1">
    <citation type="journal article" date="2022" name="Res Sq">
        <title>Evolution of multicellular longitudinally dividing oral cavity symbionts (Neisseriaceae).</title>
        <authorList>
            <person name="Nyongesa S."/>
            <person name="Weber P."/>
            <person name="Bernet E."/>
            <person name="Pullido F."/>
            <person name="Nieckarz M."/>
            <person name="Delaby M."/>
            <person name="Nieves C."/>
            <person name="Viehboeck T."/>
            <person name="Krause N."/>
            <person name="Rivera-Millot A."/>
            <person name="Nakamura A."/>
            <person name="Vischer N."/>
            <person name="VanNieuwenhze M."/>
            <person name="Brun Y."/>
            <person name="Cava F."/>
            <person name="Bulgheresi S."/>
            <person name="Veyrier F."/>
        </authorList>
    </citation>
    <scope>NUCLEOTIDE SEQUENCE [LARGE SCALE GENOMIC DNA]</scope>
    <source>
        <strain evidence="2 3">SN4</strain>
    </source>
</reference>